<dbReference type="InterPro" id="IPR036641">
    <property type="entry name" value="HPT_dom_sf"/>
</dbReference>
<dbReference type="GO" id="GO:0004672">
    <property type="term" value="F:protein kinase activity"/>
    <property type="evidence" value="ECO:0007669"/>
    <property type="project" value="UniProtKB-ARBA"/>
</dbReference>
<dbReference type="RefSeq" id="WP_024268613.1">
    <property type="nucleotide sequence ID" value="NC_023035.1"/>
</dbReference>
<proteinExistence type="predicted"/>
<dbReference type="Proteomes" id="UP000018680">
    <property type="component" value="Chromosome"/>
</dbReference>
<dbReference type="GO" id="GO:0000160">
    <property type="term" value="P:phosphorelay signal transduction system"/>
    <property type="evidence" value="ECO:0007669"/>
    <property type="project" value="InterPro"/>
</dbReference>
<dbReference type="EMBL" id="CP006939">
    <property type="protein sequence ID" value="AHC15709.1"/>
    <property type="molecule type" value="Genomic_DNA"/>
</dbReference>
<evidence type="ECO:0000259" key="2">
    <source>
        <dbReference type="PROSITE" id="PS50894"/>
    </source>
</evidence>
<accession>V5WJH5</accession>
<keyword evidence="4" id="KW-1185">Reference proteome</keyword>
<feature type="domain" description="HPt" evidence="2">
    <location>
        <begin position="9"/>
        <end position="98"/>
    </location>
</feature>
<dbReference type="STRING" id="1307761.L21SP2_2356"/>
<evidence type="ECO:0000256" key="1">
    <source>
        <dbReference type="PROSITE-ProRule" id="PRU00110"/>
    </source>
</evidence>
<dbReference type="Gene3D" id="1.20.120.160">
    <property type="entry name" value="HPT domain"/>
    <property type="match status" value="1"/>
</dbReference>
<dbReference type="AlphaFoldDB" id="V5WJH5"/>
<gene>
    <name evidence="3" type="ORF">L21SP2_2356</name>
</gene>
<keyword evidence="1" id="KW-0597">Phosphoprotein</keyword>
<feature type="modified residue" description="Phosphohistidine" evidence="1">
    <location>
        <position position="48"/>
    </location>
</feature>
<evidence type="ECO:0000313" key="4">
    <source>
        <dbReference type="Proteomes" id="UP000018680"/>
    </source>
</evidence>
<dbReference type="PROSITE" id="PS50894">
    <property type="entry name" value="HPT"/>
    <property type="match status" value="1"/>
</dbReference>
<protein>
    <recommendedName>
        <fullName evidence="2">HPt domain-containing protein</fullName>
    </recommendedName>
</protein>
<dbReference type="CDD" id="cd00088">
    <property type="entry name" value="HPT"/>
    <property type="match status" value="1"/>
</dbReference>
<dbReference type="Pfam" id="PF01627">
    <property type="entry name" value="Hpt"/>
    <property type="match status" value="1"/>
</dbReference>
<sequence>MSKQIEVTVDPIIRPFAETYRTETLSNLDRLEQLFENSDYVQIREIAHRLKGEGGTYGFDEVSKQGQLLQKMCDDGDFAAIPGVIQHLRHFLLNVRIC</sequence>
<name>V5WJH5_9SPIO</name>
<dbReference type="InterPro" id="IPR008207">
    <property type="entry name" value="Sig_transdc_His_kin_Hpt_dom"/>
</dbReference>
<evidence type="ECO:0000313" key="3">
    <source>
        <dbReference type="EMBL" id="AHC15709.1"/>
    </source>
</evidence>
<reference evidence="3 4" key="1">
    <citation type="journal article" date="2015" name="Stand. Genomic Sci.">
        <title>Complete genome sequence and description of Salinispira pacifica gen. nov., sp. nov., a novel spirochaete isolated form a hypersaline microbial mat.</title>
        <authorList>
            <person name="Ben Hania W."/>
            <person name="Joseph M."/>
            <person name="Schumann P."/>
            <person name="Bunk B."/>
            <person name="Fiebig A."/>
            <person name="Sproer C."/>
            <person name="Klenk H.P."/>
            <person name="Fardeau M.L."/>
            <person name="Spring S."/>
        </authorList>
    </citation>
    <scope>NUCLEOTIDE SEQUENCE [LARGE SCALE GENOMIC DNA]</scope>
    <source>
        <strain evidence="3 4">L21-RPul-D2</strain>
    </source>
</reference>
<dbReference type="SUPFAM" id="SSF47226">
    <property type="entry name" value="Histidine-containing phosphotransfer domain, HPT domain"/>
    <property type="match status" value="1"/>
</dbReference>
<dbReference type="KEGG" id="slr:L21SP2_2356"/>
<organism evidence="3 4">
    <name type="scientific">Salinispira pacifica</name>
    <dbReference type="NCBI Taxonomy" id="1307761"/>
    <lineage>
        <taxon>Bacteria</taxon>
        <taxon>Pseudomonadati</taxon>
        <taxon>Spirochaetota</taxon>
        <taxon>Spirochaetia</taxon>
        <taxon>Spirochaetales</taxon>
        <taxon>Spirochaetaceae</taxon>
        <taxon>Salinispira</taxon>
    </lineage>
</organism>
<dbReference type="HOGENOM" id="CLU_159152_1_0_12"/>